<feature type="transmembrane region" description="Helical" evidence="2">
    <location>
        <begin position="226"/>
        <end position="243"/>
    </location>
</feature>
<keyword evidence="2" id="KW-1133">Transmembrane helix</keyword>
<feature type="region of interest" description="Disordered" evidence="1">
    <location>
        <begin position="1"/>
        <end position="72"/>
    </location>
</feature>
<feature type="compositionally biased region" description="Polar residues" evidence="1">
    <location>
        <begin position="314"/>
        <end position="325"/>
    </location>
</feature>
<feature type="transmembrane region" description="Helical" evidence="2">
    <location>
        <begin position="487"/>
        <end position="511"/>
    </location>
</feature>
<keyword evidence="4" id="KW-1185">Reference proteome</keyword>
<evidence type="ECO:0008006" key="5">
    <source>
        <dbReference type="Google" id="ProtNLM"/>
    </source>
</evidence>
<name>A0A5C3L8Y1_COPMA</name>
<organism evidence="3 4">
    <name type="scientific">Coprinopsis marcescibilis</name>
    <name type="common">Agaric fungus</name>
    <name type="synonym">Psathyrella marcescibilis</name>
    <dbReference type="NCBI Taxonomy" id="230819"/>
    <lineage>
        <taxon>Eukaryota</taxon>
        <taxon>Fungi</taxon>
        <taxon>Dikarya</taxon>
        <taxon>Basidiomycota</taxon>
        <taxon>Agaricomycotina</taxon>
        <taxon>Agaricomycetes</taxon>
        <taxon>Agaricomycetidae</taxon>
        <taxon>Agaricales</taxon>
        <taxon>Agaricineae</taxon>
        <taxon>Psathyrellaceae</taxon>
        <taxon>Coprinopsis</taxon>
    </lineage>
</organism>
<feature type="transmembrane region" description="Helical" evidence="2">
    <location>
        <begin position="417"/>
        <end position="435"/>
    </location>
</feature>
<keyword evidence="2" id="KW-0472">Membrane</keyword>
<protein>
    <recommendedName>
        <fullName evidence="5">Transmembrane protein</fullName>
    </recommendedName>
</protein>
<evidence type="ECO:0000256" key="1">
    <source>
        <dbReference type="SAM" id="MobiDB-lite"/>
    </source>
</evidence>
<evidence type="ECO:0000313" key="4">
    <source>
        <dbReference type="Proteomes" id="UP000307440"/>
    </source>
</evidence>
<gene>
    <name evidence="3" type="ORF">FA15DRAFT_664425</name>
</gene>
<feature type="region of interest" description="Disordered" evidence="1">
    <location>
        <begin position="89"/>
        <end position="111"/>
    </location>
</feature>
<sequence length="542" mass="59816">MSSASSREVTAEIDSQACLAKPDTDRSPLSVQRRTPPIPPKQYGSGSITPRIKGSPERLRRNSSGLLISVPEDSGMDFERQADAAHRPTFYTGGSRLNSSDDDDDDDEDEVEEWLIEEELAKEGLYRGSYRRIVMLYSLTPISTILTFVCLACFPIFVYPLSPDSPHSSYPYSPYLPYPFPELLTAAALWSLSQLLRESVSAFSASIPDTVGAFFVPLITTLSQTLISIFLKLSTIVLLLIAANTEQHQPTWRDHSFRRVWAVALGWAGIEAIVGIKQGYEHIALYHDVLVTVRRVSSPDTSTQALPRGVSRENAISMTPTSSTMDPRGGKLDDDDYDDDDDDLTPRVASGERQPLLPPPPQPNHGESSQTSKNAIAQEVENDLEQLMALKAREELEEIYGMPVIYIPVFISCMHRINAVLLSLGNFLLISGAYLRSSFVTAPFPHPSPPQPLSPLPHSTSHHPYLLGLSDLPTSLQLRLSTHSNTLFGLTLLGVTLAQLILVVLHSSWVLPRIGIHTFVYVSCLISLGMFFAGLGYWEALV</sequence>
<feature type="compositionally biased region" description="Acidic residues" evidence="1">
    <location>
        <begin position="333"/>
        <end position="343"/>
    </location>
</feature>
<evidence type="ECO:0000313" key="3">
    <source>
        <dbReference type="EMBL" id="TFK29112.1"/>
    </source>
</evidence>
<dbReference type="Proteomes" id="UP000307440">
    <property type="component" value="Unassembled WGS sequence"/>
</dbReference>
<feature type="transmembrane region" description="Helical" evidence="2">
    <location>
        <begin position="134"/>
        <end position="158"/>
    </location>
</feature>
<accession>A0A5C3L8Y1</accession>
<dbReference type="EMBL" id="ML210151">
    <property type="protein sequence ID" value="TFK29112.1"/>
    <property type="molecule type" value="Genomic_DNA"/>
</dbReference>
<feature type="compositionally biased region" description="Acidic residues" evidence="1">
    <location>
        <begin position="100"/>
        <end position="111"/>
    </location>
</feature>
<dbReference type="AlphaFoldDB" id="A0A5C3L8Y1"/>
<dbReference type="OrthoDB" id="3364069at2759"/>
<feature type="region of interest" description="Disordered" evidence="1">
    <location>
        <begin position="300"/>
        <end position="372"/>
    </location>
</feature>
<feature type="transmembrane region" description="Helical" evidence="2">
    <location>
        <begin position="518"/>
        <end position="538"/>
    </location>
</feature>
<proteinExistence type="predicted"/>
<evidence type="ECO:0000256" key="2">
    <source>
        <dbReference type="SAM" id="Phobius"/>
    </source>
</evidence>
<dbReference type="STRING" id="230819.A0A5C3L8Y1"/>
<reference evidence="3 4" key="1">
    <citation type="journal article" date="2019" name="Nat. Ecol. Evol.">
        <title>Megaphylogeny resolves global patterns of mushroom evolution.</title>
        <authorList>
            <person name="Varga T."/>
            <person name="Krizsan K."/>
            <person name="Foldi C."/>
            <person name="Dima B."/>
            <person name="Sanchez-Garcia M."/>
            <person name="Sanchez-Ramirez S."/>
            <person name="Szollosi G.J."/>
            <person name="Szarkandi J.G."/>
            <person name="Papp V."/>
            <person name="Albert L."/>
            <person name="Andreopoulos W."/>
            <person name="Angelini C."/>
            <person name="Antonin V."/>
            <person name="Barry K.W."/>
            <person name="Bougher N.L."/>
            <person name="Buchanan P."/>
            <person name="Buyck B."/>
            <person name="Bense V."/>
            <person name="Catcheside P."/>
            <person name="Chovatia M."/>
            <person name="Cooper J."/>
            <person name="Damon W."/>
            <person name="Desjardin D."/>
            <person name="Finy P."/>
            <person name="Geml J."/>
            <person name="Haridas S."/>
            <person name="Hughes K."/>
            <person name="Justo A."/>
            <person name="Karasinski D."/>
            <person name="Kautmanova I."/>
            <person name="Kiss B."/>
            <person name="Kocsube S."/>
            <person name="Kotiranta H."/>
            <person name="LaButti K.M."/>
            <person name="Lechner B.E."/>
            <person name="Liimatainen K."/>
            <person name="Lipzen A."/>
            <person name="Lukacs Z."/>
            <person name="Mihaltcheva S."/>
            <person name="Morgado L.N."/>
            <person name="Niskanen T."/>
            <person name="Noordeloos M.E."/>
            <person name="Ohm R.A."/>
            <person name="Ortiz-Santana B."/>
            <person name="Ovrebo C."/>
            <person name="Racz N."/>
            <person name="Riley R."/>
            <person name="Savchenko A."/>
            <person name="Shiryaev A."/>
            <person name="Soop K."/>
            <person name="Spirin V."/>
            <person name="Szebenyi C."/>
            <person name="Tomsovsky M."/>
            <person name="Tulloss R.E."/>
            <person name="Uehling J."/>
            <person name="Grigoriev I.V."/>
            <person name="Vagvolgyi C."/>
            <person name="Papp T."/>
            <person name="Martin F.M."/>
            <person name="Miettinen O."/>
            <person name="Hibbett D.S."/>
            <person name="Nagy L.G."/>
        </authorList>
    </citation>
    <scope>NUCLEOTIDE SEQUENCE [LARGE SCALE GENOMIC DNA]</scope>
    <source>
        <strain evidence="3 4">CBS 121175</strain>
    </source>
</reference>
<keyword evidence="2" id="KW-0812">Transmembrane</keyword>